<dbReference type="VEuPathDB" id="FungiDB:SDRG_14219"/>
<organism evidence="1 2">
    <name type="scientific">Saprolegnia diclina (strain VS20)</name>
    <dbReference type="NCBI Taxonomy" id="1156394"/>
    <lineage>
        <taxon>Eukaryota</taxon>
        <taxon>Sar</taxon>
        <taxon>Stramenopiles</taxon>
        <taxon>Oomycota</taxon>
        <taxon>Saprolegniomycetes</taxon>
        <taxon>Saprolegniales</taxon>
        <taxon>Saprolegniaceae</taxon>
        <taxon>Saprolegnia</taxon>
    </lineage>
</organism>
<dbReference type="InParanoid" id="T0Q0B0"/>
<dbReference type="OMA" id="ATRWATW"/>
<evidence type="ECO:0000313" key="2">
    <source>
        <dbReference type="Proteomes" id="UP000030762"/>
    </source>
</evidence>
<sequence>MSAEVGPGVASSVFHVNFCSHETLFQDQYTRYQRARKVKVIRCFPHCCPCHVANRYCGMPLQLLTTLAPTSTLRAYASLLKIAPVDHENWALGEMVPPQNGREGDDSDGATWYPGEQEVLDNNVLGSSFNHSLVDGWTYGWKSGRSQSIRDRLHAATGFLFEVVALASGSLAWHLIAKVTSPGFTVATYRNRGGGVLSMAASLPSLSSLPAPIRTMANDLGLLSYFLASVEPSNLAAEVALVGHLVGDMSSPPAPFNCVARLNDTPVSDEHALTAALLAHLLEPKQVAQLRAFVQTHNVCVLAKATLRDAYNDCVLLLHNLANDYLVRAFETTLSLLASLVRQRHPALELAVQARIDVEGRFGYRSVVALFREVSLCAIHHPVAPTSATASALSGEWVFDADASSMDLASGATCSLWDATRWATWLYGCRLDHRGRTLHVASNWQLYASESVFLLDNTPRLLRTFPNGESTMGGTGVVLDGDYVGHVTSAGGIYLECYRYHLLAACSSRLELQLSVHHGTLSCSFKWYCIDGRLDPSLVVAAAAERRALVWASTSAPVVGCGHAAFVRRSVD</sequence>
<dbReference type="Proteomes" id="UP000030762">
    <property type="component" value="Unassembled WGS sequence"/>
</dbReference>
<evidence type="ECO:0000313" key="1">
    <source>
        <dbReference type="EMBL" id="EQC27941.1"/>
    </source>
</evidence>
<gene>
    <name evidence="1" type="ORF">SDRG_14219</name>
</gene>
<accession>T0Q0B0</accession>
<keyword evidence="2" id="KW-1185">Reference proteome</keyword>
<proteinExistence type="predicted"/>
<name>T0Q0B0_SAPDV</name>
<dbReference type="AlphaFoldDB" id="T0Q0B0"/>
<protein>
    <submittedName>
        <fullName evidence="1">Uncharacterized protein</fullName>
    </submittedName>
</protein>
<dbReference type="EMBL" id="JH767200">
    <property type="protein sequence ID" value="EQC27941.1"/>
    <property type="molecule type" value="Genomic_DNA"/>
</dbReference>
<dbReference type="OrthoDB" id="75980at2759"/>
<dbReference type="GeneID" id="19954946"/>
<dbReference type="RefSeq" id="XP_008618554.1">
    <property type="nucleotide sequence ID" value="XM_008620332.1"/>
</dbReference>
<reference evidence="1 2" key="1">
    <citation type="submission" date="2012-04" db="EMBL/GenBank/DDBJ databases">
        <title>The Genome Sequence of Saprolegnia declina VS20.</title>
        <authorList>
            <consortium name="The Broad Institute Genome Sequencing Platform"/>
            <person name="Russ C."/>
            <person name="Nusbaum C."/>
            <person name="Tyler B."/>
            <person name="van West P."/>
            <person name="Dieguez-Uribeondo J."/>
            <person name="de Bruijn I."/>
            <person name="Tripathy S."/>
            <person name="Jiang R."/>
            <person name="Young S.K."/>
            <person name="Zeng Q."/>
            <person name="Gargeya S."/>
            <person name="Fitzgerald M."/>
            <person name="Haas B."/>
            <person name="Abouelleil A."/>
            <person name="Alvarado L."/>
            <person name="Arachchi H.M."/>
            <person name="Berlin A."/>
            <person name="Chapman S.B."/>
            <person name="Goldberg J."/>
            <person name="Griggs A."/>
            <person name="Gujja S."/>
            <person name="Hansen M."/>
            <person name="Howarth C."/>
            <person name="Imamovic A."/>
            <person name="Larimer J."/>
            <person name="McCowen C."/>
            <person name="Montmayeur A."/>
            <person name="Murphy C."/>
            <person name="Neiman D."/>
            <person name="Pearson M."/>
            <person name="Priest M."/>
            <person name="Roberts A."/>
            <person name="Saif S."/>
            <person name="Shea T."/>
            <person name="Sisk P."/>
            <person name="Sykes S."/>
            <person name="Wortman J."/>
            <person name="Nusbaum C."/>
            <person name="Birren B."/>
        </authorList>
    </citation>
    <scope>NUCLEOTIDE SEQUENCE [LARGE SCALE GENOMIC DNA]</scope>
    <source>
        <strain evidence="1 2">VS20</strain>
    </source>
</reference>